<keyword evidence="3" id="KW-1185">Reference proteome</keyword>
<dbReference type="Proteomes" id="UP001203207">
    <property type="component" value="Unassembled WGS sequence"/>
</dbReference>
<reference evidence="2" key="1">
    <citation type="journal article" date="2022" name="Syst. Appl. Microbiol.">
        <title>Natronocalculus amylovorans gen. nov., sp. nov., and Natranaeroarchaeum aerophilus sp. nov., dominant culturable amylolytic natronoarchaea from hypersaline soda lakes in southwestern Siberia.</title>
        <authorList>
            <person name="Sorokin D.Y."/>
            <person name="Elcheninov A.G."/>
            <person name="Khizhniak T.V."/>
            <person name="Koenen M."/>
            <person name="Bale N.J."/>
            <person name="Damste J.S.S."/>
            <person name="Kublanov I.V."/>
        </authorList>
    </citation>
    <scope>NUCLEOTIDE SEQUENCE</scope>
    <source>
        <strain evidence="2">AArc-St2</strain>
    </source>
</reference>
<evidence type="ECO:0000313" key="3">
    <source>
        <dbReference type="Proteomes" id="UP001203207"/>
    </source>
</evidence>
<evidence type="ECO:0000256" key="1">
    <source>
        <dbReference type="SAM" id="MobiDB-lite"/>
    </source>
</evidence>
<evidence type="ECO:0000313" key="2">
    <source>
        <dbReference type="EMBL" id="MCL9818283.1"/>
    </source>
</evidence>
<dbReference type="RefSeq" id="WP_250585847.1">
    <property type="nucleotide sequence ID" value="NZ_JAKRVX010000009.1"/>
</dbReference>
<proteinExistence type="predicted"/>
<feature type="region of interest" description="Disordered" evidence="1">
    <location>
        <begin position="69"/>
        <end position="94"/>
    </location>
</feature>
<accession>A0AAE3G0C1</accession>
<reference evidence="2" key="2">
    <citation type="submission" date="2022-02" db="EMBL/GenBank/DDBJ databases">
        <authorList>
            <person name="Elcheninov A.G."/>
            <person name="Sorokin D.Y."/>
            <person name="Kublanov I.V."/>
        </authorList>
    </citation>
    <scope>NUCLEOTIDE SEQUENCE</scope>
    <source>
        <strain evidence="2">AArc-St2</strain>
    </source>
</reference>
<gene>
    <name evidence="2" type="ORF">AArcSt2_15180</name>
</gene>
<feature type="compositionally biased region" description="Polar residues" evidence="1">
    <location>
        <begin position="23"/>
        <end position="35"/>
    </location>
</feature>
<feature type="compositionally biased region" description="Polar residues" evidence="1">
    <location>
        <begin position="1"/>
        <end position="11"/>
    </location>
</feature>
<feature type="compositionally biased region" description="Acidic residues" evidence="1">
    <location>
        <begin position="85"/>
        <end position="94"/>
    </location>
</feature>
<dbReference type="AlphaFoldDB" id="A0AAE3G0C1"/>
<organism evidence="2 3">
    <name type="scientific">Natronocalculus amylovorans</name>
    <dbReference type="NCBI Taxonomy" id="2917812"/>
    <lineage>
        <taxon>Archaea</taxon>
        <taxon>Methanobacteriati</taxon>
        <taxon>Methanobacteriota</taxon>
        <taxon>Stenosarchaea group</taxon>
        <taxon>Halobacteria</taxon>
        <taxon>Halobacteriales</taxon>
        <taxon>Haloferacaceae</taxon>
        <taxon>Natronocalculus</taxon>
    </lineage>
</organism>
<sequence>MHRTGQNNRPQESVEPGNEETDSLSGQNETNKDVTSSASSASLGRRGYLTLLGVGVTTPMLAGRALSTEDTGYGVSGYGDRVYGDTEEDEDEEVVEDDDDEVVEDEDEEVLTAEPTITKLNLRDTSNPRNPHADLQIDWAASIDDGELALMELWVERHDGVQITVVTEDLDEEAASGVETTRVHQGAGEQYVVRLRMTSGYDTQTTELESIET</sequence>
<name>A0AAE3G0C1_9EURY</name>
<protein>
    <submittedName>
        <fullName evidence="2">Uncharacterized protein</fullName>
    </submittedName>
</protein>
<feature type="region of interest" description="Disordered" evidence="1">
    <location>
        <begin position="1"/>
        <end position="43"/>
    </location>
</feature>
<comment type="caution">
    <text evidence="2">The sequence shown here is derived from an EMBL/GenBank/DDBJ whole genome shotgun (WGS) entry which is preliminary data.</text>
</comment>
<dbReference type="EMBL" id="JAKRVX010000009">
    <property type="protein sequence ID" value="MCL9818283.1"/>
    <property type="molecule type" value="Genomic_DNA"/>
</dbReference>